<protein>
    <submittedName>
        <fullName evidence="3">Uncharacterized protein LOC104727998</fullName>
    </submittedName>
</protein>
<dbReference type="PANTHER" id="PTHR42648">
    <property type="entry name" value="TRANSPOSASE, PUTATIVE-RELATED"/>
    <property type="match status" value="1"/>
</dbReference>
<dbReference type="Pfam" id="PF25597">
    <property type="entry name" value="SH3_retrovirus"/>
    <property type="match status" value="1"/>
</dbReference>
<dbReference type="InterPro" id="IPR001584">
    <property type="entry name" value="Integrase_cat-core"/>
</dbReference>
<keyword evidence="2" id="KW-1185">Reference proteome</keyword>
<organism evidence="2 3">
    <name type="scientific">Camelina sativa</name>
    <name type="common">False flax</name>
    <name type="synonym">Myagrum sativum</name>
    <dbReference type="NCBI Taxonomy" id="90675"/>
    <lineage>
        <taxon>Eukaryota</taxon>
        <taxon>Viridiplantae</taxon>
        <taxon>Streptophyta</taxon>
        <taxon>Embryophyta</taxon>
        <taxon>Tracheophyta</taxon>
        <taxon>Spermatophyta</taxon>
        <taxon>Magnoliopsida</taxon>
        <taxon>eudicotyledons</taxon>
        <taxon>Gunneridae</taxon>
        <taxon>Pentapetalae</taxon>
        <taxon>rosids</taxon>
        <taxon>malvids</taxon>
        <taxon>Brassicales</taxon>
        <taxon>Brassicaceae</taxon>
        <taxon>Camelineae</taxon>
        <taxon>Camelina</taxon>
    </lineage>
</organism>
<sequence length="447" mass="49571">MIHCDVWGPYRVPSSCGAVYFLTIVDDFSRAVWTYLLLEKSEVRCVLTIFLKYTERQFGRTVKTVCSDNDTKFMCLAPYFRENGIIHQTSCVGIPQQNNRVERNHRHILNVARAMLFQANLPIRFWGEAVLTAAYLINCTPSSIHSGCSPYEVLHNSKPDYDQLRVFGSACYVHRVTHDEDKFGQHSRMCVFVGYPFGKKGWKVFDIERNKFLVSRDIVFKENIFPFATPHVPPLVYVSPSVVLGDDNWLFPTSLARGSFLETPSIDPDNEQGEALPVDGLGSTAPSVSSIINTTVGVSSIPTKHVHGSAATTTPLPTAVLSPAVFVSPTSSHSDSVSAPTFVSAIVPVVQLVPVSPPKQRKSTRTTQPSVRLQDYVLYNATYTPSTNRALPASPTQYSTSVQGTSPYPITYFVYDAKFSPSHRAYLAVITANTEPKSFKEAVKINV</sequence>
<proteinExistence type="predicted"/>
<accession>A0ABM0US47</accession>
<evidence type="ECO:0000313" key="3">
    <source>
        <dbReference type="RefSeq" id="XP_010445345.1"/>
    </source>
</evidence>
<dbReference type="SUPFAM" id="SSF53098">
    <property type="entry name" value="Ribonuclease H-like"/>
    <property type="match status" value="1"/>
</dbReference>
<dbReference type="RefSeq" id="XP_010445345.1">
    <property type="nucleotide sequence ID" value="XM_010447043.1"/>
</dbReference>
<dbReference type="PROSITE" id="PS50994">
    <property type="entry name" value="INTEGRASE"/>
    <property type="match status" value="1"/>
</dbReference>
<dbReference type="Pfam" id="PF00665">
    <property type="entry name" value="rve"/>
    <property type="match status" value="1"/>
</dbReference>
<dbReference type="Proteomes" id="UP000694864">
    <property type="component" value="Chromosome 11"/>
</dbReference>
<dbReference type="InterPro" id="IPR036397">
    <property type="entry name" value="RNaseH_sf"/>
</dbReference>
<evidence type="ECO:0000259" key="1">
    <source>
        <dbReference type="PROSITE" id="PS50994"/>
    </source>
</evidence>
<dbReference type="GeneID" id="104727998"/>
<evidence type="ECO:0000313" key="2">
    <source>
        <dbReference type="Proteomes" id="UP000694864"/>
    </source>
</evidence>
<dbReference type="Gene3D" id="3.30.420.10">
    <property type="entry name" value="Ribonuclease H-like superfamily/Ribonuclease H"/>
    <property type="match status" value="1"/>
</dbReference>
<dbReference type="InterPro" id="IPR039537">
    <property type="entry name" value="Retrotran_Ty1/copia-like"/>
</dbReference>
<dbReference type="PANTHER" id="PTHR42648:SF31">
    <property type="entry name" value="RNA-DIRECTED DNA POLYMERASE"/>
    <property type="match status" value="1"/>
</dbReference>
<dbReference type="InterPro" id="IPR057670">
    <property type="entry name" value="SH3_retrovirus"/>
</dbReference>
<dbReference type="InterPro" id="IPR012337">
    <property type="entry name" value="RNaseH-like_sf"/>
</dbReference>
<gene>
    <name evidence="3" type="primary">LOC104727998</name>
</gene>
<reference evidence="3" key="2">
    <citation type="submission" date="2025-08" db="UniProtKB">
        <authorList>
            <consortium name="RefSeq"/>
        </authorList>
    </citation>
    <scope>IDENTIFICATION</scope>
    <source>
        <tissue evidence="3">Leaf</tissue>
    </source>
</reference>
<reference evidence="2" key="1">
    <citation type="journal article" date="2014" name="Nat. Commun.">
        <title>The emerging biofuel crop Camelina sativa retains a highly undifferentiated hexaploid genome structure.</title>
        <authorList>
            <person name="Kagale S."/>
            <person name="Koh C."/>
            <person name="Nixon J."/>
            <person name="Bollina V."/>
            <person name="Clarke W.E."/>
            <person name="Tuteja R."/>
            <person name="Spillane C."/>
            <person name="Robinson S.J."/>
            <person name="Links M.G."/>
            <person name="Clarke C."/>
            <person name="Higgins E.E."/>
            <person name="Huebert T."/>
            <person name="Sharpe A.G."/>
            <person name="Parkin I.A."/>
        </authorList>
    </citation>
    <scope>NUCLEOTIDE SEQUENCE [LARGE SCALE GENOMIC DNA]</scope>
    <source>
        <strain evidence="2">cv. DH55</strain>
    </source>
</reference>
<feature type="domain" description="Integrase catalytic" evidence="1">
    <location>
        <begin position="1"/>
        <end position="158"/>
    </location>
</feature>
<name>A0ABM0US47_CAMSA</name>